<feature type="domain" description="DUF3502" evidence="1">
    <location>
        <begin position="32"/>
        <end position="99"/>
    </location>
</feature>
<dbReference type="InterPro" id="IPR022627">
    <property type="entry name" value="DUF3502"/>
</dbReference>
<dbReference type="Pfam" id="PF12010">
    <property type="entry name" value="DUF3502"/>
    <property type="match status" value="1"/>
</dbReference>
<proteinExistence type="predicted"/>
<evidence type="ECO:0000313" key="3">
    <source>
        <dbReference type="Proteomes" id="UP000426246"/>
    </source>
</evidence>
<keyword evidence="3" id="KW-1185">Reference proteome</keyword>
<dbReference type="Proteomes" id="UP000426246">
    <property type="component" value="Chromosome"/>
</dbReference>
<organism evidence="2 3">
    <name type="scientific">Paenibacillus psychroresistens</name>
    <dbReference type="NCBI Taxonomy" id="1778678"/>
    <lineage>
        <taxon>Bacteria</taxon>
        <taxon>Bacillati</taxon>
        <taxon>Bacillota</taxon>
        <taxon>Bacilli</taxon>
        <taxon>Bacillales</taxon>
        <taxon>Paenibacillaceae</taxon>
        <taxon>Paenibacillus</taxon>
    </lineage>
</organism>
<sequence length="103" mass="11760">MLWNGSYCSWRFILTPLRTAQLQINEVILVQDFIFDDSKIKNELAAISNVTEQYLKPLVYGIVKKSPEEEAVSIRERLKKAGSEIVIAEMQSQIDPFLAAKTK</sequence>
<dbReference type="KEGG" id="ppsc:EHS13_14920"/>
<protein>
    <submittedName>
        <fullName evidence="2">DUF3502 domain-containing protein</fullName>
    </submittedName>
</protein>
<dbReference type="AlphaFoldDB" id="A0A6B8RJS7"/>
<evidence type="ECO:0000313" key="2">
    <source>
        <dbReference type="EMBL" id="QGQ96077.1"/>
    </source>
</evidence>
<name>A0A6B8RJS7_9BACL</name>
<dbReference type="EMBL" id="CP034235">
    <property type="protein sequence ID" value="QGQ96077.1"/>
    <property type="molecule type" value="Genomic_DNA"/>
</dbReference>
<evidence type="ECO:0000259" key="1">
    <source>
        <dbReference type="Pfam" id="PF12010"/>
    </source>
</evidence>
<accession>A0A6B8RJS7</accession>
<gene>
    <name evidence="2" type="ORF">EHS13_14920</name>
</gene>
<reference evidence="3" key="1">
    <citation type="submission" date="2018-11" db="EMBL/GenBank/DDBJ databases">
        <title>Complete genome sequence of Paenibacillus sp. ML311-T8.</title>
        <authorList>
            <person name="Nam Y.-D."/>
            <person name="Kang J."/>
            <person name="Chung W.-H."/>
            <person name="Park Y.S."/>
        </authorList>
    </citation>
    <scope>NUCLEOTIDE SEQUENCE [LARGE SCALE GENOMIC DNA]</scope>
    <source>
        <strain evidence="3">ML311-T8</strain>
    </source>
</reference>